<feature type="domain" description="Methyltransferase" evidence="2">
    <location>
        <begin position="139"/>
        <end position="243"/>
    </location>
</feature>
<dbReference type="Pfam" id="PF13649">
    <property type="entry name" value="Methyltransf_25"/>
    <property type="match status" value="1"/>
</dbReference>
<feature type="compositionally biased region" description="Polar residues" evidence="1">
    <location>
        <begin position="822"/>
        <end position="831"/>
    </location>
</feature>
<dbReference type="InterPro" id="IPR021829">
    <property type="entry name" value="DUF3419"/>
</dbReference>
<dbReference type="OrthoDB" id="10253390at2759"/>
<dbReference type="CDD" id="cd02440">
    <property type="entry name" value="AdoMet_MTases"/>
    <property type="match status" value="1"/>
</dbReference>
<gene>
    <name evidence="3" type="ORF">EHS24_007800</name>
</gene>
<dbReference type="AlphaFoldDB" id="A0A427XRU0"/>
<sequence length="846" mass="95760">MLRAQQVALLAAGTGLLAGISPLKKLLAPHVQVSAPLLGWSLASLAWSLLLLGAAGSFHTPLVFMWNCFIKPFLKTEDKFDQKSRLDSFYDGQADVYDSTRSHLLKGRETMLQLLSAHLKAQPVPQRSVNEAPKPRIWVDIGGGTGWNIEKMDEYLPHTYFDKIYLVDLCEPLLEVARKRFAAKGWKNVHVLCQDASRFVLPEWESGELDPRGSLTAVTLSYSLSMIPPFYQLLDRCDQVLDPERGLIGVVDFYTSRDLGIKERAIGTQSKRVSWISKWFWECWFELDNVHLHGSRRDYLEYKMGTIKTYNGRNNFLQSWFVQIPYYIFLGCSRERDATSASRAFEIEAGNRLGQGRGGLMTPTSPFVSPALGSDLKMAAIPELTIGPGALERASADGYELTLRDVGAPLSPFHYHLRKAWRVPYLEEKIHQQFRTHIYGWTWEDPDVDVKRLGINKDDHVLAITSAGDNVLHYALAAKCARIHAVDMNPCQGHILELKLAAIQTIEYADFWLIFGEGYHPDFERLLTTKMSPFLSAHAYAYWKTHANQFARNFYFRGYSGWALRVAQVAFALAGVSGEVKKILAAKTVAEQQQIWDKSFRPVFLNKFMLKAVLGNPVFNWHALGVPRNQMNCFLQDGSVADFVKATLDPVPGISTLKDDNYFYYLCLKGRYSRTSCPAYLKPEGFKTLRDAKVNNAFKLHTDTILNVLRGLPDGNLTKIIVMDSMDWFDPIPAKTPLPPYGSQALDELDQSPEAAYEHLRSELDFEILEMRRVLAVGGHAIWRSAAKYPWYRQRFELAGFKVEPIDIRENGQAIDRVNMYASSDRQSGAPRSSPRLVPWPGPRTA</sequence>
<comment type="caution">
    <text evidence="3">The sequence shown here is derived from an EMBL/GenBank/DDBJ whole genome shotgun (WGS) entry which is preliminary data.</text>
</comment>
<evidence type="ECO:0000259" key="2">
    <source>
        <dbReference type="Pfam" id="PF13649"/>
    </source>
</evidence>
<dbReference type="Pfam" id="PF11899">
    <property type="entry name" value="DUF3419"/>
    <property type="match status" value="1"/>
</dbReference>
<dbReference type="GeneID" id="39592343"/>
<evidence type="ECO:0000256" key="1">
    <source>
        <dbReference type="SAM" id="MobiDB-lite"/>
    </source>
</evidence>
<organism evidence="3 4">
    <name type="scientific">Apiotrichum porosum</name>
    <dbReference type="NCBI Taxonomy" id="105984"/>
    <lineage>
        <taxon>Eukaryota</taxon>
        <taxon>Fungi</taxon>
        <taxon>Dikarya</taxon>
        <taxon>Basidiomycota</taxon>
        <taxon>Agaricomycotina</taxon>
        <taxon>Tremellomycetes</taxon>
        <taxon>Trichosporonales</taxon>
        <taxon>Trichosporonaceae</taxon>
        <taxon>Apiotrichum</taxon>
    </lineage>
</organism>
<evidence type="ECO:0000313" key="4">
    <source>
        <dbReference type="Proteomes" id="UP000279236"/>
    </source>
</evidence>
<name>A0A427XRU0_9TREE</name>
<accession>A0A427XRU0</accession>
<dbReference type="RefSeq" id="XP_028476077.1">
    <property type="nucleotide sequence ID" value="XM_028623144.1"/>
</dbReference>
<evidence type="ECO:0000313" key="3">
    <source>
        <dbReference type="EMBL" id="RSH81622.1"/>
    </source>
</evidence>
<feature type="region of interest" description="Disordered" evidence="1">
    <location>
        <begin position="822"/>
        <end position="846"/>
    </location>
</feature>
<reference evidence="3 4" key="1">
    <citation type="submission" date="2018-11" db="EMBL/GenBank/DDBJ databases">
        <title>Genome sequence of Apiotrichum porosum DSM 27194.</title>
        <authorList>
            <person name="Aliyu H."/>
            <person name="Gorte O."/>
            <person name="Ochsenreither K."/>
        </authorList>
    </citation>
    <scope>NUCLEOTIDE SEQUENCE [LARGE SCALE GENOMIC DNA]</scope>
    <source>
        <strain evidence="3 4">DSM 27194</strain>
    </source>
</reference>
<dbReference type="STRING" id="105984.A0A427XRU0"/>
<dbReference type="Gene3D" id="3.40.50.150">
    <property type="entry name" value="Vaccinia Virus protein VP39"/>
    <property type="match status" value="1"/>
</dbReference>
<dbReference type="PANTHER" id="PTHR47473:SF1">
    <property type="entry name" value="METHYLTRANSFERASE DOMAIN-CONTAINING PROTEIN"/>
    <property type="match status" value="1"/>
</dbReference>
<dbReference type="SUPFAM" id="SSF53335">
    <property type="entry name" value="S-adenosyl-L-methionine-dependent methyltransferases"/>
    <property type="match status" value="1"/>
</dbReference>
<dbReference type="InterPro" id="IPR029063">
    <property type="entry name" value="SAM-dependent_MTases_sf"/>
</dbReference>
<dbReference type="Proteomes" id="UP000279236">
    <property type="component" value="Unassembled WGS sequence"/>
</dbReference>
<dbReference type="InterPro" id="IPR041698">
    <property type="entry name" value="Methyltransf_25"/>
</dbReference>
<dbReference type="PANTHER" id="PTHR47473">
    <property type="entry name" value="BTA1P"/>
    <property type="match status" value="1"/>
</dbReference>
<protein>
    <recommendedName>
        <fullName evidence="2">Methyltransferase domain-containing protein</fullName>
    </recommendedName>
</protein>
<proteinExistence type="predicted"/>
<dbReference type="EMBL" id="RSCE01000006">
    <property type="protein sequence ID" value="RSH81622.1"/>
    <property type="molecule type" value="Genomic_DNA"/>
</dbReference>
<keyword evidence="4" id="KW-1185">Reference proteome</keyword>